<dbReference type="OrthoDB" id="2331083at2759"/>
<dbReference type="Pfam" id="PF06516">
    <property type="entry name" value="NUP"/>
    <property type="match status" value="1"/>
</dbReference>
<evidence type="ECO:0000256" key="1">
    <source>
        <dbReference type="SAM" id="SignalP"/>
    </source>
</evidence>
<feature type="chain" id="PRO_5025407735" evidence="1">
    <location>
        <begin position="18"/>
        <end position="393"/>
    </location>
</feature>
<dbReference type="GO" id="GO:0055085">
    <property type="term" value="P:transmembrane transport"/>
    <property type="evidence" value="ECO:0007669"/>
    <property type="project" value="InterPro"/>
</dbReference>
<protein>
    <submittedName>
        <fullName evidence="2">Purine nucleoside permease</fullName>
    </submittedName>
</protein>
<dbReference type="EMBL" id="MU005994">
    <property type="protein sequence ID" value="KAF2859367.1"/>
    <property type="molecule type" value="Genomic_DNA"/>
</dbReference>
<dbReference type="PANTHER" id="PTHR38643:SF1">
    <property type="entry name" value="PURINE NUCLEOSIDE PERMEASE C285.05-RELATED"/>
    <property type="match status" value="1"/>
</dbReference>
<dbReference type="InterPro" id="IPR009486">
    <property type="entry name" value="Pur_nuclsid_perm"/>
</dbReference>
<dbReference type="AlphaFoldDB" id="A0A6A7BWK7"/>
<proteinExistence type="predicted"/>
<dbReference type="PANTHER" id="PTHR38643">
    <property type="entry name" value="PURINE NUCLEOSIDE PERMEASE C285.05-RELATED"/>
    <property type="match status" value="1"/>
</dbReference>
<gene>
    <name evidence="2" type="ORF">K470DRAFT_258987</name>
</gene>
<sequence length="393" mass="42348">MLPFFLCLLALLSLSQAHPPPSPYHGNLTHYPGRVITPKVIIISMFAPEAEAWYSIPEFNLLAHNVTLPGLSPLFPSIHCEASLQICQLITGEGEINAASSLSALVLSPLFDLQSTYFLIAGIAGINPEVAPTCSVTFARYAVQVALQYEFSTQELNSSDGSGYIPLGARRPYTYPKDIYGTEVFELNAALQRIAATYARTATLADSAVAKSYRAHYVGSAGASAPGVYECDVATSDVYYSGKVLSDSFAHFARILTNGSAVYCSTAQEDNASLEALIRASRAGKLDFSRIIVMRTASDYDRPYPGQAAEDNLFADQGAFRPSVENIYRAGIKIVEGIVGKWEGRFAEGVKAENYVGDIFATLGGQPDFGPGARTLPSLRKRGIGGRGRRVVF</sequence>
<keyword evidence="3" id="KW-1185">Reference proteome</keyword>
<name>A0A6A7BWK7_9PEZI</name>
<dbReference type="GO" id="GO:0005783">
    <property type="term" value="C:endoplasmic reticulum"/>
    <property type="evidence" value="ECO:0007669"/>
    <property type="project" value="TreeGrafter"/>
</dbReference>
<evidence type="ECO:0000313" key="3">
    <source>
        <dbReference type="Proteomes" id="UP000799421"/>
    </source>
</evidence>
<reference evidence="2" key="1">
    <citation type="journal article" date="2020" name="Stud. Mycol.">
        <title>101 Dothideomycetes genomes: a test case for predicting lifestyles and emergence of pathogens.</title>
        <authorList>
            <person name="Haridas S."/>
            <person name="Albert R."/>
            <person name="Binder M."/>
            <person name="Bloem J."/>
            <person name="Labutti K."/>
            <person name="Salamov A."/>
            <person name="Andreopoulos B."/>
            <person name="Baker S."/>
            <person name="Barry K."/>
            <person name="Bills G."/>
            <person name="Bluhm B."/>
            <person name="Cannon C."/>
            <person name="Castanera R."/>
            <person name="Culley D."/>
            <person name="Daum C."/>
            <person name="Ezra D."/>
            <person name="Gonzalez J."/>
            <person name="Henrissat B."/>
            <person name="Kuo A."/>
            <person name="Liang C."/>
            <person name="Lipzen A."/>
            <person name="Lutzoni F."/>
            <person name="Magnuson J."/>
            <person name="Mondo S."/>
            <person name="Nolan M."/>
            <person name="Ohm R."/>
            <person name="Pangilinan J."/>
            <person name="Park H.-J."/>
            <person name="Ramirez L."/>
            <person name="Alfaro M."/>
            <person name="Sun H."/>
            <person name="Tritt A."/>
            <person name="Yoshinaga Y."/>
            <person name="Zwiers L.-H."/>
            <person name="Turgeon B."/>
            <person name="Goodwin S."/>
            <person name="Spatafora J."/>
            <person name="Crous P."/>
            <person name="Grigoriev I."/>
        </authorList>
    </citation>
    <scope>NUCLEOTIDE SEQUENCE</scope>
    <source>
        <strain evidence="2">CBS 480.64</strain>
    </source>
</reference>
<keyword evidence="1" id="KW-0732">Signal</keyword>
<dbReference type="Proteomes" id="UP000799421">
    <property type="component" value="Unassembled WGS sequence"/>
</dbReference>
<feature type="signal peptide" evidence="1">
    <location>
        <begin position="1"/>
        <end position="17"/>
    </location>
</feature>
<evidence type="ECO:0000313" key="2">
    <source>
        <dbReference type="EMBL" id="KAF2859367.1"/>
    </source>
</evidence>
<organism evidence="2 3">
    <name type="scientific">Piedraia hortae CBS 480.64</name>
    <dbReference type="NCBI Taxonomy" id="1314780"/>
    <lineage>
        <taxon>Eukaryota</taxon>
        <taxon>Fungi</taxon>
        <taxon>Dikarya</taxon>
        <taxon>Ascomycota</taxon>
        <taxon>Pezizomycotina</taxon>
        <taxon>Dothideomycetes</taxon>
        <taxon>Dothideomycetidae</taxon>
        <taxon>Capnodiales</taxon>
        <taxon>Piedraiaceae</taxon>
        <taxon>Piedraia</taxon>
    </lineage>
</organism>
<accession>A0A6A7BWK7</accession>